<proteinExistence type="predicted"/>
<organism evidence="1 2">
    <name type="scientific">Caenorhabditis remanei</name>
    <name type="common">Caenorhabditis vulgaris</name>
    <dbReference type="NCBI Taxonomy" id="31234"/>
    <lineage>
        <taxon>Eukaryota</taxon>
        <taxon>Metazoa</taxon>
        <taxon>Ecdysozoa</taxon>
        <taxon>Nematoda</taxon>
        <taxon>Chromadorea</taxon>
        <taxon>Rhabditida</taxon>
        <taxon>Rhabditina</taxon>
        <taxon>Rhabditomorpha</taxon>
        <taxon>Rhabditoidea</taxon>
        <taxon>Rhabditidae</taxon>
        <taxon>Peloderinae</taxon>
        <taxon>Caenorhabditis</taxon>
    </lineage>
</organism>
<dbReference type="Proteomes" id="UP000483820">
    <property type="component" value="Chromosome X"/>
</dbReference>
<dbReference type="KEGG" id="crq:GCK72_022430"/>
<evidence type="ECO:0000313" key="1">
    <source>
        <dbReference type="EMBL" id="KAF1745980.1"/>
    </source>
</evidence>
<dbReference type="EMBL" id="WUAV01000006">
    <property type="protein sequence ID" value="KAF1745980.1"/>
    <property type="molecule type" value="Genomic_DNA"/>
</dbReference>
<comment type="caution">
    <text evidence="1">The sequence shown here is derived from an EMBL/GenBank/DDBJ whole genome shotgun (WGS) entry which is preliminary data.</text>
</comment>
<evidence type="ECO:0000313" key="2">
    <source>
        <dbReference type="Proteomes" id="UP000483820"/>
    </source>
</evidence>
<dbReference type="AlphaFoldDB" id="A0A6A5FTQ9"/>
<name>A0A6A5FTQ9_CAERE</name>
<protein>
    <submittedName>
        <fullName evidence="1">Uncharacterized protein</fullName>
    </submittedName>
</protein>
<gene>
    <name evidence="1" type="ORF">GCK72_022430</name>
</gene>
<dbReference type="GeneID" id="9824970"/>
<accession>A0A6A5FTQ9</accession>
<dbReference type="RefSeq" id="XP_053578386.1">
    <property type="nucleotide sequence ID" value="XM_053734820.1"/>
</dbReference>
<reference evidence="1 2" key="1">
    <citation type="submission" date="2019-12" db="EMBL/GenBank/DDBJ databases">
        <title>Chromosome-level assembly of the Caenorhabditis remanei genome.</title>
        <authorList>
            <person name="Teterina A.A."/>
            <person name="Willis J.H."/>
            <person name="Phillips P.C."/>
        </authorList>
    </citation>
    <scope>NUCLEOTIDE SEQUENCE [LARGE SCALE GENOMIC DNA]</scope>
    <source>
        <strain evidence="1 2">PX506</strain>
        <tissue evidence="1">Whole organism</tissue>
    </source>
</reference>
<sequence length="235" mass="27968">MKIPVQKRPSFLEHVNVIANHKHLNTWYILVMVIKLTWYAETETNTLTYIIRELSEIVRVIDIKFYLLDRRDVLRIQKNILGACPGEREKNDAMLIYMRNLTDFSKNCQKVIYLRTMAPAAGETARRVFKEEAQEIILIILTKQKPDEGKRKLEERLNKYRGGSKSHKYIHQTMDLNEFIAILEEHKVPKDQKHGTTAFYRNQRKFRRHFSRAFRTMNDYENYLDTRATATFTVV</sequence>
<dbReference type="CTD" id="9824970"/>